<organism evidence="17">
    <name type="scientific">Ostreococcus mediterraneus</name>
    <dbReference type="NCBI Taxonomy" id="1486918"/>
    <lineage>
        <taxon>Eukaryota</taxon>
        <taxon>Viridiplantae</taxon>
        <taxon>Chlorophyta</taxon>
        <taxon>Mamiellophyceae</taxon>
        <taxon>Mamiellales</taxon>
        <taxon>Bathycoccaceae</taxon>
        <taxon>Ostreococcus</taxon>
    </lineage>
</organism>
<dbReference type="CDD" id="cd00519">
    <property type="entry name" value="Lipase_3"/>
    <property type="match status" value="1"/>
</dbReference>
<dbReference type="EMBL" id="HBFO01006630">
    <property type="protein sequence ID" value="CAD8813512.1"/>
    <property type="molecule type" value="Transcribed_RNA"/>
</dbReference>
<evidence type="ECO:0000256" key="4">
    <source>
        <dbReference type="ARBA" id="ARBA00022553"/>
    </source>
</evidence>
<evidence type="ECO:0000256" key="14">
    <source>
        <dbReference type="ARBA" id="ARBA00026104"/>
    </source>
</evidence>
<evidence type="ECO:0000259" key="16">
    <source>
        <dbReference type="Pfam" id="PF01764"/>
    </source>
</evidence>
<comment type="subcellular location">
    <subcellularLocation>
        <location evidence="2">Cell membrane</location>
        <topology evidence="2">Multi-pass membrane protein</topology>
    </subcellularLocation>
</comment>
<dbReference type="InterPro" id="IPR029058">
    <property type="entry name" value="AB_hydrolase_fold"/>
</dbReference>
<protein>
    <recommendedName>
        <fullName evidence="14">sn-1-specific diacylglycerol lipase</fullName>
        <ecNumber evidence="14">3.1.1.116</ecNumber>
    </recommendedName>
</protein>
<keyword evidence="12 15" id="KW-0472">Membrane</keyword>
<dbReference type="EC" id="3.1.1.116" evidence="14"/>
<reference evidence="17" key="1">
    <citation type="submission" date="2021-01" db="EMBL/GenBank/DDBJ databases">
        <authorList>
            <person name="Corre E."/>
            <person name="Pelletier E."/>
            <person name="Niang G."/>
            <person name="Scheremetjew M."/>
            <person name="Finn R."/>
            <person name="Kale V."/>
            <person name="Holt S."/>
            <person name="Cochrane G."/>
            <person name="Meng A."/>
            <person name="Brown T."/>
            <person name="Cohen L."/>
        </authorList>
    </citation>
    <scope>NUCLEOTIDE SEQUENCE</scope>
    <source>
        <strain evidence="17">Clade-D-RCC1621</strain>
    </source>
</reference>
<feature type="transmembrane region" description="Helical" evidence="15">
    <location>
        <begin position="95"/>
        <end position="116"/>
    </location>
</feature>
<keyword evidence="9" id="KW-0442">Lipid degradation</keyword>
<evidence type="ECO:0000256" key="10">
    <source>
        <dbReference type="ARBA" id="ARBA00022989"/>
    </source>
</evidence>
<dbReference type="GO" id="GO:0016042">
    <property type="term" value="P:lipid catabolic process"/>
    <property type="evidence" value="ECO:0007669"/>
    <property type="project" value="UniProtKB-KW"/>
</dbReference>
<dbReference type="GO" id="GO:0016298">
    <property type="term" value="F:lipase activity"/>
    <property type="evidence" value="ECO:0007669"/>
    <property type="project" value="TreeGrafter"/>
</dbReference>
<sequence length="697" mass="76792">MPALRLFGRQWLLSADDLPLPMAGLMLVHTLWCVLILLVYERAHRTLEKGCSEGDDVLAWLFGTFGCYFISLCTEAIILHMALRGRILEPGKRKYVPYVIYVHVLIICADVAFTVYGTLLYAGSSAACLSRSRTRATVLTVIIGNYLVIAFNFIGFSLMFSMFGHLPSEQKWYKIFDMIAAMMCLNRRKLSNNADVDRKLAEHGALGHIANCFAEVFQGADVVPSDIAAGMGLLAIQHRHLIENSPLGKPLMENSDALSPYTTLHTMYDDFAHYSRWALAAYGWALFAWANPSKGLGIACSPTACIECCGCRSCTKQAKQHHSDNLDRAALKQCAGIESEDLFYVSVANGIGEAPYFIARDVRRKAVVLSIRGTLSIADCITDSMYKPVMLNGEAVNQPQMKGQELHVHAGVLGATNFILADLEVNKVLEQTILGEAPSDGWAPVPSTASECKDWKLVITGHSLGAGVAAVLSLHLRKKFPNLKVWCIEPPGGVLSAELCEVCKPWTYSTVHHCDLFCRLSGPSLLKLRSDLMESLTNSKLNKFSLMMRMTFNGTKLQISDVLDAAGAATESTALRENFIDFAERQVAQSPMMAAKLYPPGQLVHLHRREDGMYEPRLVEAKEFMDRGMMVQAGFFTEHFPDKVAAVLSDLAASGTDATQSITSMRTSSQNSSRSIVDTLVRQSSKRIYQEGSIDNV</sequence>
<evidence type="ECO:0000256" key="2">
    <source>
        <dbReference type="ARBA" id="ARBA00004651"/>
    </source>
</evidence>
<evidence type="ECO:0000256" key="1">
    <source>
        <dbReference type="ARBA" id="ARBA00001913"/>
    </source>
</evidence>
<dbReference type="InterPro" id="IPR002921">
    <property type="entry name" value="Fungal_lipase-type"/>
</dbReference>
<evidence type="ECO:0000256" key="5">
    <source>
        <dbReference type="ARBA" id="ARBA00022692"/>
    </source>
</evidence>
<dbReference type="Pfam" id="PF01764">
    <property type="entry name" value="Lipase_3"/>
    <property type="match status" value="1"/>
</dbReference>
<keyword evidence="6" id="KW-0479">Metal-binding</keyword>
<keyword evidence="10 15" id="KW-1133">Transmembrane helix</keyword>
<gene>
    <name evidence="17" type="ORF">OMED0930_LOCUS4625</name>
</gene>
<feature type="transmembrane region" description="Helical" evidence="15">
    <location>
        <begin position="136"/>
        <end position="164"/>
    </location>
</feature>
<keyword evidence="3" id="KW-1003">Cell membrane</keyword>
<keyword evidence="4" id="KW-0597">Phosphoprotein</keyword>
<dbReference type="SUPFAM" id="SSF53474">
    <property type="entry name" value="alpha/beta-Hydrolases"/>
    <property type="match status" value="1"/>
</dbReference>
<accession>A0A7S1EMF2</accession>
<evidence type="ECO:0000256" key="11">
    <source>
        <dbReference type="ARBA" id="ARBA00023098"/>
    </source>
</evidence>
<dbReference type="InterPro" id="IPR052214">
    <property type="entry name" value="DAG_Lipase-Related"/>
</dbReference>
<evidence type="ECO:0000256" key="6">
    <source>
        <dbReference type="ARBA" id="ARBA00022723"/>
    </source>
</evidence>
<evidence type="ECO:0000256" key="12">
    <source>
        <dbReference type="ARBA" id="ARBA00023136"/>
    </source>
</evidence>
<dbReference type="GO" id="GO:0005886">
    <property type="term" value="C:plasma membrane"/>
    <property type="evidence" value="ECO:0007669"/>
    <property type="project" value="UniProtKB-SubCell"/>
</dbReference>
<proteinExistence type="predicted"/>
<comment type="catalytic activity">
    <reaction evidence="13">
        <text>a 1,2-diacyl-sn-glycerol + H2O = a 2-acylglycerol + a fatty acid + H(+)</text>
        <dbReference type="Rhea" id="RHEA:33275"/>
        <dbReference type="ChEBI" id="CHEBI:15377"/>
        <dbReference type="ChEBI" id="CHEBI:15378"/>
        <dbReference type="ChEBI" id="CHEBI:17389"/>
        <dbReference type="ChEBI" id="CHEBI:17815"/>
        <dbReference type="ChEBI" id="CHEBI:28868"/>
        <dbReference type="EC" id="3.1.1.116"/>
    </reaction>
    <physiologicalReaction direction="left-to-right" evidence="13">
        <dbReference type="Rhea" id="RHEA:33276"/>
    </physiologicalReaction>
</comment>
<dbReference type="AlphaFoldDB" id="A0A7S1EMF2"/>
<keyword evidence="7" id="KW-0378">Hydrolase</keyword>
<keyword evidence="5 15" id="KW-0812">Transmembrane</keyword>
<name>A0A7S1EMF2_9CHLO</name>
<dbReference type="PANTHER" id="PTHR45792:SF8">
    <property type="entry name" value="DIACYLGLYCEROL LIPASE-ALPHA"/>
    <property type="match status" value="1"/>
</dbReference>
<keyword evidence="11" id="KW-0443">Lipid metabolism</keyword>
<comment type="cofactor">
    <cofactor evidence="1">
        <name>Ca(2+)</name>
        <dbReference type="ChEBI" id="CHEBI:29108"/>
    </cofactor>
</comment>
<dbReference type="Gene3D" id="3.40.50.1820">
    <property type="entry name" value="alpha/beta hydrolase"/>
    <property type="match status" value="1"/>
</dbReference>
<evidence type="ECO:0000256" key="8">
    <source>
        <dbReference type="ARBA" id="ARBA00022837"/>
    </source>
</evidence>
<evidence type="ECO:0000256" key="7">
    <source>
        <dbReference type="ARBA" id="ARBA00022801"/>
    </source>
</evidence>
<evidence type="ECO:0000313" key="17">
    <source>
        <dbReference type="EMBL" id="CAD8813512.1"/>
    </source>
</evidence>
<feature type="domain" description="Fungal lipase-type" evidence="16">
    <location>
        <begin position="368"/>
        <end position="484"/>
    </location>
</feature>
<evidence type="ECO:0000256" key="3">
    <source>
        <dbReference type="ARBA" id="ARBA00022475"/>
    </source>
</evidence>
<keyword evidence="8" id="KW-0106">Calcium</keyword>
<feature type="transmembrane region" description="Helical" evidence="15">
    <location>
        <begin position="20"/>
        <end position="40"/>
    </location>
</feature>
<evidence type="ECO:0000256" key="9">
    <source>
        <dbReference type="ARBA" id="ARBA00022963"/>
    </source>
</evidence>
<feature type="transmembrane region" description="Helical" evidence="15">
    <location>
        <begin position="60"/>
        <end position="83"/>
    </location>
</feature>
<evidence type="ECO:0000256" key="15">
    <source>
        <dbReference type="SAM" id="Phobius"/>
    </source>
</evidence>
<dbReference type="GO" id="GO:0046872">
    <property type="term" value="F:metal ion binding"/>
    <property type="evidence" value="ECO:0007669"/>
    <property type="project" value="UniProtKB-KW"/>
</dbReference>
<dbReference type="PANTHER" id="PTHR45792">
    <property type="entry name" value="DIACYLGLYCEROL LIPASE HOMOLOG-RELATED"/>
    <property type="match status" value="1"/>
</dbReference>
<evidence type="ECO:0000256" key="13">
    <source>
        <dbReference type="ARBA" id="ARBA00024531"/>
    </source>
</evidence>